<feature type="region of interest" description="Disordered" evidence="3">
    <location>
        <begin position="127"/>
        <end position="162"/>
    </location>
</feature>
<evidence type="ECO:0000256" key="3">
    <source>
        <dbReference type="SAM" id="MobiDB-lite"/>
    </source>
</evidence>
<accession>A0A2V3U7B1</accession>
<keyword evidence="5" id="KW-1185">Reference proteome</keyword>
<keyword evidence="2" id="KW-0963">Cytoplasm</keyword>
<dbReference type="NCBIfam" id="TIGR00082">
    <property type="entry name" value="rbfA"/>
    <property type="match status" value="1"/>
</dbReference>
<dbReference type="HAMAP" id="MF_00003">
    <property type="entry name" value="RbfA"/>
    <property type="match status" value="1"/>
</dbReference>
<evidence type="ECO:0000313" key="4">
    <source>
        <dbReference type="EMBL" id="PXW58987.1"/>
    </source>
</evidence>
<dbReference type="OrthoDB" id="9805051at2"/>
<reference evidence="4 5" key="1">
    <citation type="submission" date="2018-05" db="EMBL/GenBank/DDBJ databases">
        <title>Genomic Encyclopedia of Type Strains, Phase IV (KMG-IV): sequencing the most valuable type-strain genomes for metagenomic binning, comparative biology and taxonomic classification.</title>
        <authorList>
            <person name="Goeker M."/>
        </authorList>
    </citation>
    <scope>NUCLEOTIDE SEQUENCE [LARGE SCALE GENOMIC DNA]</scope>
    <source>
        <strain evidence="4 5">DSM 6462</strain>
    </source>
</reference>
<comment type="similarity">
    <text evidence="2">Belongs to the RbfA family.</text>
</comment>
<dbReference type="PANTHER" id="PTHR33515">
    <property type="entry name" value="RIBOSOME-BINDING FACTOR A, CHLOROPLASTIC-RELATED"/>
    <property type="match status" value="1"/>
</dbReference>
<dbReference type="InterPro" id="IPR020053">
    <property type="entry name" value="Ribosome-bd_factorA_CS"/>
</dbReference>
<evidence type="ECO:0000256" key="2">
    <source>
        <dbReference type="HAMAP-Rule" id="MF_00003"/>
    </source>
</evidence>
<comment type="caution">
    <text evidence="4">The sequence shown here is derived from an EMBL/GenBank/DDBJ whole genome shotgun (WGS) entry which is preliminary data.</text>
</comment>
<dbReference type="EMBL" id="QJJK01000005">
    <property type="protein sequence ID" value="PXW58987.1"/>
    <property type="molecule type" value="Genomic_DNA"/>
</dbReference>
<dbReference type="InterPro" id="IPR023799">
    <property type="entry name" value="RbfA_dom_sf"/>
</dbReference>
<keyword evidence="1 2" id="KW-0690">Ribosome biogenesis</keyword>
<dbReference type="AlphaFoldDB" id="A0A2V3U7B1"/>
<organism evidence="4 5">
    <name type="scientific">Chelatococcus asaccharovorans</name>
    <dbReference type="NCBI Taxonomy" id="28210"/>
    <lineage>
        <taxon>Bacteria</taxon>
        <taxon>Pseudomonadati</taxon>
        <taxon>Pseudomonadota</taxon>
        <taxon>Alphaproteobacteria</taxon>
        <taxon>Hyphomicrobiales</taxon>
        <taxon>Chelatococcaceae</taxon>
        <taxon>Chelatococcus</taxon>
    </lineage>
</organism>
<dbReference type="PROSITE" id="PS01319">
    <property type="entry name" value="RBFA"/>
    <property type="match status" value="1"/>
</dbReference>
<dbReference type="InterPro" id="IPR015946">
    <property type="entry name" value="KH_dom-like_a/b"/>
</dbReference>
<comment type="subunit">
    <text evidence="2">Monomer. Binds 30S ribosomal subunits, but not 50S ribosomal subunits or 70S ribosomes.</text>
</comment>
<feature type="compositionally biased region" description="Basic and acidic residues" evidence="3">
    <location>
        <begin position="152"/>
        <end position="162"/>
    </location>
</feature>
<dbReference type="GO" id="GO:0043024">
    <property type="term" value="F:ribosomal small subunit binding"/>
    <property type="evidence" value="ECO:0007669"/>
    <property type="project" value="TreeGrafter"/>
</dbReference>
<dbReference type="SUPFAM" id="SSF89919">
    <property type="entry name" value="Ribosome-binding factor A, RbfA"/>
    <property type="match status" value="1"/>
</dbReference>
<protein>
    <recommendedName>
        <fullName evidence="2">Ribosome-binding factor A</fullName>
    </recommendedName>
</protein>
<dbReference type="GO" id="GO:0005829">
    <property type="term" value="C:cytosol"/>
    <property type="evidence" value="ECO:0007669"/>
    <property type="project" value="TreeGrafter"/>
</dbReference>
<sequence length="162" mass="18268">MPKKRFDTGPGPSQRALRVGELVRHAMAEVLTRGDLIDDVVTAHVITIPEVRMSPDLKLATIYVMPLGGKDEKAVVEALQRHRRFLRGEVSRRLSIKFMPELRFRLDESFDEAARIDSLLHSSRVQADLVSRRDTDADDADLEDPNSPPDARSPKKDDDETP</sequence>
<comment type="function">
    <text evidence="2">One of several proteins that assist in the late maturation steps of the functional core of the 30S ribosomal subunit. Associates with free 30S ribosomal subunits (but not with 30S subunits that are part of 70S ribosomes or polysomes). Required for efficient processing of 16S rRNA. May interact with the 5'-terminal helix region of 16S rRNA.</text>
</comment>
<dbReference type="InterPro" id="IPR000238">
    <property type="entry name" value="RbfA"/>
</dbReference>
<dbReference type="Pfam" id="PF02033">
    <property type="entry name" value="RBFA"/>
    <property type="match status" value="1"/>
</dbReference>
<evidence type="ECO:0000256" key="1">
    <source>
        <dbReference type="ARBA" id="ARBA00022517"/>
    </source>
</evidence>
<dbReference type="NCBIfam" id="NF001802">
    <property type="entry name" value="PRK00521.2-5"/>
    <property type="match status" value="1"/>
</dbReference>
<dbReference type="Proteomes" id="UP000248021">
    <property type="component" value="Unassembled WGS sequence"/>
</dbReference>
<comment type="subcellular location">
    <subcellularLocation>
        <location evidence="2">Cytoplasm</location>
    </subcellularLocation>
</comment>
<proteinExistence type="inferred from homology"/>
<evidence type="ECO:0000313" key="5">
    <source>
        <dbReference type="Proteomes" id="UP000248021"/>
    </source>
</evidence>
<dbReference type="GO" id="GO:0030490">
    <property type="term" value="P:maturation of SSU-rRNA"/>
    <property type="evidence" value="ECO:0007669"/>
    <property type="project" value="UniProtKB-UniRule"/>
</dbReference>
<gene>
    <name evidence="2" type="primary">rbfA</name>
    <name evidence="4" type="ORF">C7450_105336</name>
</gene>
<dbReference type="PANTHER" id="PTHR33515:SF1">
    <property type="entry name" value="RIBOSOME-BINDING FACTOR A, CHLOROPLASTIC-RELATED"/>
    <property type="match status" value="1"/>
</dbReference>
<dbReference type="Gene3D" id="3.30.300.20">
    <property type="match status" value="1"/>
</dbReference>
<dbReference type="RefSeq" id="WP_110375032.1">
    <property type="nucleotide sequence ID" value="NZ_CAKNFM010000006.1"/>
</dbReference>
<name>A0A2V3U7B1_9HYPH</name>